<comment type="caution">
    <text evidence="2">The sequence shown here is derived from an EMBL/GenBank/DDBJ whole genome shotgun (WGS) entry which is preliminary data.</text>
</comment>
<proteinExistence type="predicted"/>
<gene>
    <name evidence="2" type="ORF">LWI29_017829</name>
</gene>
<dbReference type="Proteomes" id="UP001168877">
    <property type="component" value="Unassembled WGS sequence"/>
</dbReference>
<protein>
    <submittedName>
        <fullName evidence="2">Uncharacterized protein</fullName>
    </submittedName>
</protein>
<sequence length="143" mass="15698">MKPSLLFERSDQRLGVLLEDDSSIKAEYLGLEEKANLLTMTTVEPVKSSLTSPSQDWSNFESDDLFNQSSSRYQCQARSTSGRVSVLIAIAVKTTVGSGEPVSHRPSGKRTTTRSSELLALTASAMKTTVGRAWERRTLNSEP</sequence>
<accession>A0AA39VTT3</accession>
<evidence type="ECO:0000256" key="1">
    <source>
        <dbReference type="SAM" id="MobiDB-lite"/>
    </source>
</evidence>
<evidence type="ECO:0000313" key="2">
    <source>
        <dbReference type="EMBL" id="KAK0592360.1"/>
    </source>
</evidence>
<organism evidence="2 3">
    <name type="scientific">Acer saccharum</name>
    <name type="common">Sugar maple</name>
    <dbReference type="NCBI Taxonomy" id="4024"/>
    <lineage>
        <taxon>Eukaryota</taxon>
        <taxon>Viridiplantae</taxon>
        <taxon>Streptophyta</taxon>
        <taxon>Embryophyta</taxon>
        <taxon>Tracheophyta</taxon>
        <taxon>Spermatophyta</taxon>
        <taxon>Magnoliopsida</taxon>
        <taxon>eudicotyledons</taxon>
        <taxon>Gunneridae</taxon>
        <taxon>Pentapetalae</taxon>
        <taxon>rosids</taxon>
        <taxon>malvids</taxon>
        <taxon>Sapindales</taxon>
        <taxon>Sapindaceae</taxon>
        <taxon>Hippocastanoideae</taxon>
        <taxon>Acereae</taxon>
        <taxon>Acer</taxon>
    </lineage>
</organism>
<dbReference type="AlphaFoldDB" id="A0AA39VTT3"/>
<name>A0AA39VTT3_ACESA</name>
<keyword evidence="3" id="KW-1185">Reference proteome</keyword>
<reference evidence="2" key="1">
    <citation type="journal article" date="2022" name="Plant J.">
        <title>Strategies of tolerance reflected in two North American maple genomes.</title>
        <authorList>
            <person name="McEvoy S.L."/>
            <person name="Sezen U.U."/>
            <person name="Trouern-Trend A."/>
            <person name="McMahon S.M."/>
            <person name="Schaberg P.G."/>
            <person name="Yang J."/>
            <person name="Wegrzyn J.L."/>
            <person name="Swenson N.G."/>
        </authorList>
    </citation>
    <scope>NUCLEOTIDE SEQUENCE</scope>
    <source>
        <strain evidence="2">NS2018</strain>
    </source>
</reference>
<dbReference type="EMBL" id="JAUESC010000380">
    <property type="protein sequence ID" value="KAK0592360.1"/>
    <property type="molecule type" value="Genomic_DNA"/>
</dbReference>
<reference evidence="2" key="2">
    <citation type="submission" date="2023-06" db="EMBL/GenBank/DDBJ databases">
        <authorList>
            <person name="Swenson N.G."/>
            <person name="Wegrzyn J.L."/>
            <person name="Mcevoy S.L."/>
        </authorList>
    </citation>
    <scope>NUCLEOTIDE SEQUENCE</scope>
    <source>
        <strain evidence="2">NS2018</strain>
        <tissue evidence="2">Leaf</tissue>
    </source>
</reference>
<evidence type="ECO:0000313" key="3">
    <source>
        <dbReference type="Proteomes" id="UP001168877"/>
    </source>
</evidence>
<feature type="region of interest" description="Disordered" evidence="1">
    <location>
        <begin position="96"/>
        <end position="116"/>
    </location>
</feature>